<dbReference type="PANTHER" id="PTHR46430">
    <property type="entry name" value="PROTEIN SKT5-RELATED"/>
    <property type="match status" value="1"/>
</dbReference>
<accession>A0AAN7WSR6</accession>
<evidence type="ECO:0000313" key="5">
    <source>
        <dbReference type="Proteomes" id="UP001306508"/>
    </source>
</evidence>
<keyword evidence="1" id="KW-0597">Phosphoprotein</keyword>
<feature type="region of interest" description="Disordered" evidence="3">
    <location>
        <begin position="646"/>
        <end position="668"/>
    </location>
</feature>
<dbReference type="SUPFAM" id="SSF81901">
    <property type="entry name" value="HCP-like"/>
    <property type="match status" value="2"/>
</dbReference>
<dbReference type="FunFam" id="1.25.40.10:FF:000707">
    <property type="entry name" value="Chitin synthase regulatory factor 3"/>
    <property type="match status" value="1"/>
</dbReference>
<dbReference type="InterPro" id="IPR006597">
    <property type="entry name" value="Sel1-like"/>
</dbReference>
<sequence length="836" mass="93155">MSPLSEQTKVGKGHPYKGLFQGKVHSQPNLLVNGNSSQMNEVNLNTNDSTIDNFTNLDDSKESLGLGLSFETVDTNNMLDKVAVQQDILNNDDIANNNRINNYVYPNNQDLPIPISRTIVSLDNSSSNNNNKEDISLFKIAPNKIRDPATYNGSGLSEIGSSSSLHTVNTPNTASTTNLNNMHKINSNNMSTTSINLASLRKKSQSVDLSHLYLLNTNSEAQLTSTNESVADMSHQIIKKYLGEENNSSLVPRLKTIEMYKESVKKSKDPKMLFEFAQYLLQTALTTNTESNTSSFLSEKTTEEQEMKKMFLKESKHYLKKLSVKGYADAQYLLADSYSSGVFGKVDNKEAFILFQTAAKHGHIESAYRTAHCYEEGIGTTSDSRKALNFLKFAASRNHPSAMFKLGLYSFYGKMGLPTDVNTKQNGIKWLSRAAARATELTAAAPYELAKIYEVGFLDILIPDEKYAMELYIEAAALGHVPSSTLLGQIYETGNDTVPQDVSLSVHYYTQAALRGDPVAMLGLCAWYLLGAEPAFSKDENEAFQWAHKAAVAGYAKAQFTLGYFYEHGKGCSADKTASLKWYQRAAKNNDERAINKLKKTNMKIPKKSSKNYKIKDKNHSRKTLSISTLNLFGISDTELNDKSCVPVDEKKEENKVTPDPNSDKKQYDRYVENERVKSNEVKNVIYEEAVSNSESSAFKVNRATNFNIDDNHNNNSKTQTQFEESHINGTAFTSTKMPMGFVDNFNLQNSVQSQHTPSGGIIQSNSEVNQITHVLSNSKSSTSNTFKFSTSADTPKLLHKQAKLKQNKTIFPKKQKSNGFAEEDKEKPKKDCIIM</sequence>
<evidence type="ECO:0000256" key="2">
    <source>
        <dbReference type="ARBA" id="ARBA00022737"/>
    </source>
</evidence>
<dbReference type="Pfam" id="PF08238">
    <property type="entry name" value="Sel1"/>
    <property type="match status" value="7"/>
</dbReference>
<dbReference type="Proteomes" id="UP001306508">
    <property type="component" value="Unassembled WGS sequence"/>
</dbReference>
<evidence type="ECO:0000313" key="4">
    <source>
        <dbReference type="EMBL" id="KAK5779458.1"/>
    </source>
</evidence>
<dbReference type="InterPro" id="IPR051726">
    <property type="entry name" value="Chitin_Synth_Reg"/>
</dbReference>
<keyword evidence="5" id="KW-1185">Reference proteome</keyword>
<evidence type="ECO:0000256" key="3">
    <source>
        <dbReference type="SAM" id="MobiDB-lite"/>
    </source>
</evidence>
<keyword evidence="2" id="KW-0677">Repeat</keyword>
<dbReference type="AlphaFoldDB" id="A0AAN7WSR6"/>
<dbReference type="Gene3D" id="1.25.40.10">
    <property type="entry name" value="Tetratricopeptide repeat domain"/>
    <property type="match status" value="2"/>
</dbReference>
<evidence type="ECO:0000256" key="1">
    <source>
        <dbReference type="ARBA" id="ARBA00022553"/>
    </source>
</evidence>
<dbReference type="PANTHER" id="PTHR46430:SF1">
    <property type="entry name" value="CHITIN SYNTHASE REGULATOR SKT5-RELATED"/>
    <property type="match status" value="1"/>
</dbReference>
<dbReference type="InterPro" id="IPR011990">
    <property type="entry name" value="TPR-like_helical_dom_sf"/>
</dbReference>
<feature type="compositionally biased region" description="Basic and acidic residues" evidence="3">
    <location>
        <begin position="823"/>
        <end position="836"/>
    </location>
</feature>
<name>A0AAN7WSR6_9SACH</name>
<feature type="region of interest" description="Disordered" evidence="3">
    <location>
        <begin position="811"/>
        <end position="836"/>
    </location>
</feature>
<proteinExistence type="predicted"/>
<comment type="caution">
    <text evidence="4">The sequence shown here is derived from an EMBL/GenBank/DDBJ whole genome shotgun (WGS) entry which is preliminary data.</text>
</comment>
<reference evidence="5" key="1">
    <citation type="submission" date="2023-07" db="EMBL/GenBank/DDBJ databases">
        <title>A draft genome of Kazachstania heterogenica Y-27499.</title>
        <authorList>
            <person name="Donic C."/>
            <person name="Kralova J.S."/>
            <person name="Fidel L."/>
            <person name="Ben-Dor S."/>
            <person name="Jung S."/>
        </authorList>
    </citation>
    <scope>NUCLEOTIDE SEQUENCE [LARGE SCALE GENOMIC DNA]</scope>
    <source>
        <strain evidence="5">Y27499</strain>
    </source>
</reference>
<gene>
    <name evidence="4" type="ORF">RI543_003349</name>
</gene>
<protein>
    <submittedName>
        <fullName evidence="4">Uncharacterized protein</fullName>
    </submittedName>
</protein>
<dbReference type="EMBL" id="JAWIZZ010000047">
    <property type="protein sequence ID" value="KAK5779458.1"/>
    <property type="molecule type" value="Genomic_DNA"/>
</dbReference>
<dbReference type="SMART" id="SM00671">
    <property type="entry name" value="SEL1"/>
    <property type="match status" value="7"/>
</dbReference>
<feature type="compositionally biased region" description="Basic and acidic residues" evidence="3">
    <location>
        <begin position="648"/>
        <end position="668"/>
    </location>
</feature>
<organism evidence="4 5">
    <name type="scientific">Arxiozyma heterogenica</name>
    <dbReference type="NCBI Taxonomy" id="278026"/>
    <lineage>
        <taxon>Eukaryota</taxon>
        <taxon>Fungi</taxon>
        <taxon>Dikarya</taxon>
        <taxon>Ascomycota</taxon>
        <taxon>Saccharomycotina</taxon>
        <taxon>Saccharomycetes</taxon>
        <taxon>Saccharomycetales</taxon>
        <taxon>Saccharomycetaceae</taxon>
        <taxon>Arxiozyma</taxon>
    </lineage>
</organism>